<dbReference type="AlphaFoldDB" id="A0AAD3P351"/>
<dbReference type="Proteomes" id="UP001279734">
    <property type="component" value="Unassembled WGS sequence"/>
</dbReference>
<gene>
    <name evidence="2" type="ORF">Nepgr_000445</name>
</gene>
<feature type="region of interest" description="Disordered" evidence="1">
    <location>
        <begin position="1"/>
        <end position="20"/>
    </location>
</feature>
<accession>A0AAD3P351</accession>
<evidence type="ECO:0000313" key="3">
    <source>
        <dbReference type="Proteomes" id="UP001279734"/>
    </source>
</evidence>
<protein>
    <submittedName>
        <fullName evidence="2">Uncharacterized protein</fullName>
    </submittedName>
</protein>
<comment type="caution">
    <text evidence="2">The sequence shown here is derived from an EMBL/GenBank/DDBJ whole genome shotgun (WGS) entry which is preliminary data.</text>
</comment>
<name>A0AAD3P351_NEPGR</name>
<reference evidence="2" key="1">
    <citation type="submission" date="2023-05" db="EMBL/GenBank/DDBJ databases">
        <title>Nepenthes gracilis genome sequencing.</title>
        <authorList>
            <person name="Fukushima K."/>
        </authorList>
    </citation>
    <scope>NUCLEOTIDE SEQUENCE</scope>
    <source>
        <strain evidence="2">SING2019-196</strain>
    </source>
</reference>
<dbReference type="EMBL" id="BSYO01000001">
    <property type="protein sequence ID" value="GMG98605.1"/>
    <property type="molecule type" value="Genomic_DNA"/>
</dbReference>
<sequence length="83" mass="9484">MAKLEQLASIDRNSSPRFPHRKTSAKWTIAMRIRCWCASSPDKTPRNFGDCYFLPFGNFFSTGILASDSAREFNKVISHPRIC</sequence>
<evidence type="ECO:0000256" key="1">
    <source>
        <dbReference type="SAM" id="MobiDB-lite"/>
    </source>
</evidence>
<evidence type="ECO:0000313" key="2">
    <source>
        <dbReference type="EMBL" id="GMG98605.1"/>
    </source>
</evidence>
<keyword evidence="3" id="KW-1185">Reference proteome</keyword>
<proteinExistence type="predicted"/>
<organism evidence="2 3">
    <name type="scientific">Nepenthes gracilis</name>
    <name type="common">Slender pitcher plant</name>
    <dbReference type="NCBI Taxonomy" id="150966"/>
    <lineage>
        <taxon>Eukaryota</taxon>
        <taxon>Viridiplantae</taxon>
        <taxon>Streptophyta</taxon>
        <taxon>Embryophyta</taxon>
        <taxon>Tracheophyta</taxon>
        <taxon>Spermatophyta</taxon>
        <taxon>Magnoliopsida</taxon>
        <taxon>eudicotyledons</taxon>
        <taxon>Gunneridae</taxon>
        <taxon>Pentapetalae</taxon>
        <taxon>Caryophyllales</taxon>
        <taxon>Nepenthaceae</taxon>
        <taxon>Nepenthes</taxon>
    </lineage>
</organism>